<comment type="caution">
    <text evidence="1">The sequence shown here is derived from an EMBL/GenBank/DDBJ whole genome shotgun (WGS) entry which is preliminary data.</text>
</comment>
<feature type="non-terminal residue" evidence="1">
    <location>
        <position position="157"/>
    </location>
</feature>
<feature type="non-terminal residue" evidence="1">
    <location>
        <position position="1"/>
    </location>
</feature>
<dbReference type="EMBL" id="BARU01045135">
    <property type="protein sequence ID" value="GAH84933.1"/>
    <property type="molecule type" value="Genomic_DNA"/>
</dbReference>
<sequence>PEVYLAQNDIFVNGELVYSTELIDELYFSDSQFISISASDELFDEFTWLDISGLEYLDTQLGIESITMYYTNPLAYHSINLNQLLSYEILVYEIIDYDVGNINLDNIKNIQKLRIDGEEIDKFTYYRVGDALFIEIDPEYRFLLSPSSQVEALFYEA</sequence>
<evidence type="ECO:0000313" key="1">
    <source>
        <dbReference type="EMBL" id="GAH84933.1"/>
    </source>
</evidence>
<organism evidence="1">
    <name type="scientific">marine sediment metagenome</name>
    <dbReference type="NCBI Taxonomy" id="412755"/>
    <lineage>
        <taxon>unclassified sequences</taxon>
        <taxon>metagenomes</taxon>
        <taxon>ecological metagenomes</taxon>
    </lineage>
</organism>
<name>X1KSE0_9ZZZZ</name>
<proteinExistence type="predicted"/>
<protein>
    <submittedName>
        <fullName evidence="1">Uncharacterized protein</fullName>
    </submittedName>
</protein>
<gene>
    <name evidence="1" type="ORF">S03H2_68603</name>
</gene>
<reference evidence="1" key="1">
    <citation type="journal article" date="2014" name="Front. Microbiol.">
        <title>High frequency of phylogenetically diverse reductive dehalogenase-homologous genes in deep subseafloor sedimentary metagenomes.</title>
        <authorList>
            <person name="Kawai M."/>
            <person name="Futagami T."/>
            <person name="Toyoda A."/>
            <person name="Takaki Y."/>
            <person name="Nishi S."/>
            <person name="Hori S."/>
            <person name="Arai W."/>
            <person name="Tsubouchi T."/>
            <person name="Morono Y."/>
            <person name="Uchiyama I."/>
            <person name="Ito T."/>
            <person name="Fujiyama A."/>
            <person name="Inagaki F."/>
            <person name="Takami H."/>
        </authorList>
    </citation>
    <scope>NUCLEOTIDE SEQUENCE</scope>
    <source>
        <strain evidence="1">Expedition CK06-06</strain>
    </source>
</reference>
<dbReference type="AlphaFoldDB" id="X1KSE0"/>
<accession>X1KSE0</accession>